<gene>
    <name evidence="4 7" type="primary">lptA</name>
    <name evidence="7" type="ORF">RM531_06460</name>
</gene>
<feature type="signal peptide" evidence="4">
    <location>
        <begin position="1"/>
        <end position="31"/>
    </location>
</feature>
<keyword evidence="2 4" id="KW-0732">Signal</keyword>
<keyword evidence="3 4" id="KW-0574">Periplasm</keyword>
<dbReference type="Pfam" id="PF03968">
    <property type="entry name" value="LptD_N"/>
    <property type="match status" value="1"/>
</dbReference>
<dbReference type="PANTHER" id="PTHR36504:SF1">
    <property type="entry name" value="LIPOPOLYSACCHARIDE EXPORT SYSTEM PROTEIN LPTA"/>
    <property type="match status" value="1"/>
</dbReference>
<protein>
    <recommendedName>
        <fullName evidence="4">Lipopolysaccharide export system protein LptA</fullName>
    </recommendedName>
</protein>
<feature type="chain" id="PRO_5044915534" description="Lipopolysaccharide export system protein LptA" evidence="4">
    <location>
        <begin position="32"/>
        <end position="197"/>
    </location>
</feature>
<dbReference type="InterPro" id="IPR052037">
    <property type="entry name" value="LPS_export_LptA"/>
</dbReference>
<feature type="compositionally biased region" description="Acidic residues" evidence="5">
    <location>
        <begin position="176"/>
        <end position="197"/>
    </location>
</feature>
<dbReference type="InterPro" id="IPR014340">
    <property type="entry name" value="LptA"/>
</dbReference>
<comment type="function">
    <text evidence="4">Involved in the assembly of lipopolysaccharide (LPS). Required for the translocation of LPS from the inner membrane to the outer membrane. May form a bridge between the inner membrane and the outer membrane, via interactions with LptC and LptD, thereby facilitating LPS transfer across the periplasm.</text>
</comment>
<evidence type="ECO:0000256" key="5">
    <source>
        <dbReference type="SAM" id="MobiDB-lite"/>
    </source>
</evidence>
<evidence type="ECO:0000256" key="4">
    <source>
        <dbReference type="HAMAP-Rule" id="MF_01914"/>
    </source>
</evidence>
<evidence type="ECO:0000256" key="3">
    <source>
        <dbReference type="ARBA" id="ARBA00022764"/>
    </source>
</evidence>
<evidence type="ECO:0000256" key="1">
    <source>
        <dbReference type="ARBA" id="ARBA00022448"/>
    </source>
</evidence>
<organism evidence="7 8">
    <name type="scientific">Spectribacter acetivorans</name>
    <dbReference type="NCBI Taxonomy" id="3075603"/>
    <lineage>
        <taxon>Bacteria</taxon>
        <taxon>Pseudomonadati</taxon>
        <taxon>Pseudomonadota</taxon>
        <taxon>Gammaproteobacteria</taxon>
        <taxon>Salinisphaerales</taxon>
        <taxon>Salinisphaeraceae</taxon>
        <taxon>Spectribacter</taxon>
    </lineage>
</organism>
<name>A0ABU3B6Q1_9GAMM</name>
<keyword evidence="8" id="KW-1185">Reference proteome</keyword>
<comment type="subcellular location">
    <subcellularLocation>
        <location evidence="4">Periplasm</location>
    </subcellularLocation>
</comment>
<feature type="domain" description="Organic solvent tolerance-like N-terminal" evidence="6">
    <location>
        <begin position="37"/>
        <end position="147"/>
    </location>
</feature>
<comment type="similarity">
    <text evidence="4">Belongs to the LptA family.</text>
</comment>
<dbReference type="NCBIfam" id="TIGR03002">
    <property type="entry name" value="outer_YhbN_LptA"/>
    <property type="match status" value="1"/>
</dbReference>
<dbReference type="Gene3D" id="2.60.450.10">
    <property type="entry name" value="Lipopolysaccharide (LPS) transport protein A like domain"/>
    <property type="match status" value="1"/>
</dbReference>
<evidence type="ECO:0000313" key="8">
    <source>
        <dbReference type="Proteomes" id="UP001259982"/>
    </source>
</evidence>
<proteinExistence type="inferred from homology"/>
<dbReference type="RefSeq" id="WP_311658160.1">
    <property type="nucleotide sequence ID" value="NZ_JAVRHY010000004.1"/>
</dbReference>
<feature type="region of interest" description="Disordered" evidence="5">
    <location>
        <begin position="166"/>
        <end position="197"/>
    </location>
</feature>
<dbReference type="EMBL" id="JAVRHY010000004">
    <property type="protein sequence ID" value="MDT0618109.1"/>
    <property type="molecule type" value="Genomic_DNA"/>
</dbReference>
<evidence type="ECO:0000259" key="6">
    <source>
        <dbReference type="Pfam" id="PF03968"/>
    </source>
</evidence>
<accession>A0ABU3B6Q1</accession>
<evidence type="ECO:0000313" key="7">
    <source>
        <dbReference type="EMBL" id="MDT0618109.1"/>
    </source>
</evidence>
<sequence length="197" mass="21179" precursor="true">MWKFVINPEPRRATRWLAPLLLALVSPTVCAQGFPIDIEADRAEVSQKTGVSTYTGNVVLTRGPLRLSGSRLTVSRSDDGEIRAELEGEPVQIRRDPDDDEDGAAITGRANRLTYRAAEAVLELNGSAVLNRDGDAVRGDRIRHFLDGGRTEAMRGDDERVRITIQPETAAGAGVEGEDTSEPPADDADGTDTPDGG</sequence>
<dbReference type="HAMAP" id="MF_01914">
    <property type="entry name" value="LPS_assembly_LptA"/>
    <property type="match status" value="1"/>
</dbReference>
<dbReference type="PANTHER" id="PTHR36504">
    <property type="entry name" value="LIPOPOLYSACCHARIDE EXPORT SYSTEM PROTEIN LPTA"/>
    <property type="match status" value="1"/>
</dbReference>
<comment type="caution">
    <text evidence="7">The sequence shown here is derived from an EMBL/GenBank/DDBJ whole genome shotgun (WGS) entry which is preliminary data.</text>
</comment>
<dbReference type="InterPro" id="IPR005653">
    <property type="entry name" value="OstA-like_N"/>
</dbReference>
<reference evidence="7 8" key="1">
    <citation type="submission" date="2023-09" db="EMBL/GenBank/DDBJ databases">
        <authorList>
            <person name="Rey-Velasco X."/>
        </authorList>
    </citation>
    <scope>NUCLEOTIDE SEQUENCE [LARGE SCALE GENOMIC DNA]</scope>
    <source>
        <strain evidence="7 8">P385</strain>
    </source>
</reference>
<keyword evidence="1 4" id="KW-0813">Transport</keyword>
<evidence type="ECO:0000256" key="2">
    <source>
        <dbReference type="ARBA" id="ARBA00022729"/>
    </source>
</evidence>
<comment type="subunit">
    <text evidence="4">Component of the lipopolysaccharide transport and assembly complex.</text>
</comment>
<dbReference type="Proteomes" id="UP001259982">
    <property type="component" value="Unassembled WGS sequence"/>
</dbReference>